<dbReference type="SMART" id="SM00054">
    <property type="entry name" value="EFh"/>
    <property type="match status" value="2"/>
</dbReference>
<dbReference type="Proteomes" id="UP000054408">
    <property type="component" value="Unassembled WGS sequence"/>
</dbReference>
<feature type="transmembrane region" description="Helical" evidence="7">
    <location>
        <begin position="384"/>
        <end position="413"/>
    </location>
</feature>
<dbReference type="RefSeq" id="XP_013760068.1">
    <property type="nucleotide sequence ID" value="XM_013904614.1"/>
</dbReference>
<dbReference type="InterPro" id="IPR002048">
    <property type="entry name" value="EF_hand_dom"/>
</dbReference>
<evidence type="ECO:0000256" key="5">
    <source>
        <dbReference type="ARBA" id="ARBA00023136"/>
    </source>
</evidence>
<feature type="transmembrane region" description="Helical" evidence="7">
    <location>
        <begin position="182"/>
        <end position="203"/>
    </location>
</feature>
<keyword evidence="3" id="KW-0106">Calcium</keyword>
<evidence type="ECO:0000256" key="2">
    <source>
        <dbReference type="ARBA" id="ARBA00022692"/>
    </source>
</evidence>
<keyword evidence="2 7" id="KW-0812">Transmembrane</keyword>
<dbReference type="InterPro" id="IPR011992">
    <property type="entry name" value="EF-hand-dom_pair"/>
</dbReference>
<reference evidence="9 10" key="1">
    <citation type="submission" date="2010-05" db="EMBL/GenBank/DDBJ databases">
        <title>The Genome Sequence of Thecamonas trahens ATCC 50062.</title>
        <authorList>
            <consortium name="The Broad Institute Genome Sequencing Platform"/>
            <person name="Russ C."/>
            <person name="Cuomo C."/>
            <person name="Shea T."/>
            <person name="Young S.K."/>
            <person name="Zeng Q."/>
            <person name="Koehrsen M."/>
            <person name="Haas B."/>
            <person name="Borodovsky M."/>
            <person name="Guigo R."/>
            <person name="Alvarado L."/>
            <person name="Berlin A."/>
            <person name="Bochicchio J."/>
            <person name="Borenstein D."/>
            <person name="Chapman S."/>
            <person name="Chen Z."/>
            <person name="Freedman E."/>
            <person name="Gellesch M."/>
            <person name="Goldberg J."/>
            <person name="Griggs A."/>
            <person name="Gujja S."/>
            <person name="Heilman E."/>
            <person name="Heiman D."/>
            <person name="Hepburn T."/>
            <person name="Howarth C."/>
            <person name="Jen D."/>
            <person name="Larson L."/>
            <person name="Mehta T."/>
            <person name="Park D."/>
            <person name="Pearson M."/>
            <person name="Roberts A."/>
            <person name="Saif S."/>
            <person name="Shenoy N."/>
            <person name="Sisk P."/>
            <person name="Stolte C."/>
            <person name="Sykes S."/>
            <person name="Thomson T."/>
            <person name="Walk T."/>
            <person name="White J."/>
            <person name="Yandava C."/>
            <person name="Burger G."/>
            <person name="Gray M.W."/>
            <person name="Holland P.W.H."/>
            <person name="King N."/>
            <person name="Lang F.B.F."/>
            <person name="Roger A.J."/>
            <person name="Ruiz-Trillo I."/>
            <person name="Lander E."/>
            <person name="Nusbaum C."/>
        </authorList>
    </citation>
    <scope>NUCLEOTIDE SEQUENCE [LARGE SCALE GENOMIC DNA]</scope>
    <source>
        <strain evidence="9 10">ATCC 50062</strain>
    </source>
</reference>
<dbReference type="Gene3D" id="1.10.287.70">
    <property type="match status" value="2"/>
</dbReference>
<feature type="domain" description="EF-hand" evidence="8">
    <location>
        <begin position="463"/>
        <end position="498"/>
    </location>
</feature>
<gene>
    <name evidence="9" type="ORF">AMSG_03223</name>
</gene>
<dbReference type="GeneID" id="25562838"/>
<dbReference type="InterPro" id="IPR018247">
    <property type="entry name" value="EF_Hand_1_Ca_BS"/>
</dbReference>
<comment type="subcellular location">
    <subcellularLocation>
        <location evidence="1">Membrane</location>
        <topology evidence="1">Multi-pass membrane protein</topology>
    </subcellularLocation>
</comment>
<keyword evidence="10" id="KW-1185">Reference proteome</keyword>
<dbReference type="EMBL" id="GL349444">
    <property type="protein sequence ID" value="KNC46793.1"/>
    <property type="molecule type" value="Genomic_DNA"/>
</dbReference>
<keyword evidence="5 7" id="KW-0472">Membrane</keyword>
<evidence type="ECO:0000256" key="7">
    <source>
        <dbReference type="SAM" id="Phobius"/>
    </source>
</evidence>
<feature type="transmembrane region" description="Helical" evidence="7">
    <location>
        <begin position="308"/>
        <end position="334"/>
    </location>
</feature>
<dbReference type="GO" id="GO:0005216">
    <property type="term" value="F:monoatomic ion channel activity"/>
    <property type="evidence" value="ECO:0007669"/>
    <property type="project" value="InterPro"/>
</dbReference>
<evidence type="ECO:0000313" key="9">
    <source>
        <dbReference type="EMBL" id="KNC46793.1"/>
    </source>
</evidence>
<feature type="transmembrane region" description="Helical" evidence="7">
    <location>
        <begin position="731"/>
        <end position="757"/>
    </location>
</feature>
<dbReference type="eggNOG" id="KOG2301">
    <property type="taxonomic scope" value="Eukaryota"/>
</dbReference>
<dbReference type="GO" id="GO:0016020">
    <property type="term" value="C:membrane"/>
    <property type="evidence" value="ECO:0007669"/>
    <property type="project" value="UniProtKB-SubCell"/>
</dbReference>
<feature type="region of interest" description="Disordered" evidence="6">
    <location>
        <begin position="930"/>
        <end position="953"/>
    </location>
</feature>
<dbReference type="InterPro" id="IPR027359">
    <property type="entry name" value="Volt_channel_dom_sf"/>
</dbReference>
<feature type="transmembrane region" description="Helical" evidence="7">
    <location>
        <begin position="529"/>
        <end position="553"/>
    </location>
</feature>
<feature type="transmembrane region" description="Helical" evidence="7">
    <location>
        <begin position="565"/>
        <end position="588"/>
    </location>
</feature>
<dbReference type="PANTHER" id="PTHR46726:SF1">
    <property type="entry name" value="TWO-PORE CALCIUM CHANNEL 3"/>
    <property type="match status" value="1"/>
</dbReference>
<dbReference type="OMA" id="QEVPFAN"/>
<name>A0A0L0D653_THETB</name>
<dbReference type="PROSITE" id="PS50222">
    <property type="entry name" value="EF_HAND_2"/>
    <property type="match status" value="2"/>
</dbReference>
<dbReference type="SUPFAM" id="SSF81324">
    <property type="entry name" value="Voltage-gated potassium channels"/>
    <property type="match status" value="2"/>
</dbReference>
<feature type="domain" description="EF-hand" evidence="8">
    <location>
        <begin position="427"/>
        <end position="462"/>
    </location>
</feature>
<dbReference type="GO" id="GO:0005509">
    <property type="term" value="F:calcium ion binding"/>
    <property type="evidence" value="ECO:0007669"/>
    <property type="project" value="InterPro"/>
</dbReference>
<accession>A0A0L0D653</accession>
<dbReference type="PANTHER" id="PTHR46726">
    <property type="entry name" value="TWO PORE CHANNEL 3"/>
    <property type="match status" value="1"/>
</dbReference>
<evidence type="ECO:0000256" key="4">
    <source>
        <dbReference type="ARBA" id="ARBA00022989"/>
    </source>
</evidence>
<evidence type="ECO:0000256" key="1">
    <source>
        <dbReference type="ARBA" id="ARBA00004141"/>
    </source>
</evidence>
<feature type="region of interest" description="Disordered" evidence="6">
    <location>
        <begin position="784"/>
        <end position="813"/>
    </location>
</feature>
<evidence type="ECO:0000256" key="3">
    <source>
        <dbReference type="ARBA" id="ARBA00022837"/>
    </source>
</evidence>
<proteinExistence type="predicted"/>
<evidence type="ECO:0000313" key="10">
    <source>
        <dbReference type="Proteomes" id="UP000054408"/>
    </source>
</evidence>
<dbReference type="Pfam" id="PF00520">
    <property type="entry name" value="Ion_trans"/>
    <property type="match status" value="2"/>
</dbReference>
<feature type="compositionally biased region" description="Low complexity" evidence="6">
    <location>
        <begin position="801"/>
        <end position="810"/>
    </location>
</feature>
<dbReference type="CDD" id="cd00051">
    <property type="entry name" value="EFh"/>
    <property type="match status" value="1"/>
</dbReference>
<protein>
    <submittedName>
        <fullName evidence="9">Ion transporter</fullName>
    </submittedName>
</protein>
<feature type="region of interest" description="Disordered" evidence="6">
    <location>
        <begin position="46"/>
        <end position="70"/>
    </location>
</feature>
<evidence type="ECO:0000259" key="8">
    <source>
        <dbReference type="PROSITE" id="PS50222"/>
    </source>
</evidence>
<dbReference type="Gene3D" id="1.10.238.10">
    <property type="entry name" value="EF-hand"/>
    <property type="match status" value="1"/>
</dbReference>
<keyword evidence="4 7" id="KW-1133">Transmembrane helix</keyword>
<sequence>MEVAARRVLNHISVTATSCSSSSETLSEARSVVSDGNDLLHAWDAAHTPRMEGSSRSTPRSGRHVVDATGTAGERNSRLVSLSAKLHNFGGSLRRLDRGIVSFVAKSSAAITSKLKASLGFDDVGAGISIEELVAGLTREQRVARAGYFIEDAMRHRYQFGKGMYYLQDPRRMAVVSLREHWAYQGALQLIVMLYMAQALLVLPDEARPDGRPATVWRVGVMTALHVANGLGAATIFSDVLLRSYVWGWRAFVRSKVSLLQGVLVGVLVVDTLVALLGLTSSTGRGFKLVRAGRALLVFRSRRVRGTVAAVVATIPSVLHVSLFIVLIMLMYAIMAIQLYSEVDGYTTFENFDSLVPAMRSLFVLLTADNYPDVVVPAAGRSGYAAWVYFASFLIVATFVSFNIVLAAMVPFYKDEHLNFVLMERVQERKALICAFALIDVDSSGCLEVPEFVETVLRVAPEASPDKVAKLFAFADADGDGTVDMLEFFDMCNLLVHRKKDLQPVHGRSRYCVPMRIRVMVHEFVESPLVQWLLFILLVANTVVFCLFGAVSSEVEDRLHVINDVFLGVFTLEVVLKLAALSPTLFFADVWSRFDFVAVIVCGLGSRLVNVYIQRAGWASAGVKFNVQRWSRGLGVVRIFRIMAAFSAFKAVAETLYNIRGILIQFLGIIGLIFYMYAIVGLDLFTYALSDEWVNFETSSGAALVLFQVLAEAEWADLMYAAMGHTSDWAAYYFLSFVVVTNILILNTFISILLEAFETGFDMNQFKVKKSHFKSVLQRFMPSRGRRDGERRKRVRLRVPSGSGSRSGSSCNDMPARHDWEQAIHGEQLATISERELAELAAAGVDTAHLSRLIDVRRESSTDLLAPVDISRPAVPRVDVLPPTPAVERSPACELDGYALSQSDDAEASLTDLVRPGLALTSDADITALGQQSVVGPAEGESSSDWSDDEESEVDVDAVLAVLAARRSERAARAARVRT</sequence>
<feature type="transmembrane region" description="Helical" evidence="7">
    <location>
        <begin position="659"/>
        <end position="682"/>
    </location>
</feature>
<feature type="transmembrane region" description="Helical" evidence="7">
    <location>
        <begin position="215"/>
        <end position="237"/>
    </location>
</feature>
<dbReference type="PROSITE" id="PS51257">
    <property type="entry name" value="PROKAR_LIPOPROTEIN"/>
    <property type="match status" value="1"/>
</dbReference>
<feature type="transmembrane region" description="Helical" evidence="7">
    <location>
        <begin position="257"/>
        <end position="279"/>
    </location>
</feature>
<dbReference type="InterPro" id="IPR005821">
    <property type="entry name" value="Ion_trans_dom"/>
</dbReference>
<dbReference type="STRING" id="461836.A0A0L0D653"/>
<evidence type="ECO:0000256" key="6">
    <source>
        <dbReference type="SAM" id="MobiDB-lite"/>
    </source>
</evidence>
<dbReference type="Pfam" id="PF13499">
    <property type="entry name" value="EF-hand_7"/>
    <property type="match status" value="1"/>
</dbReference>
<dbReference type="SUPFAM" id="SSF47473">
    <property type="entry name" value="EF-hand"/>
    <property type="match status" value="1"/>
</dbReference>
<dbReference type="PROSITE" id="PS00018">
    <property type="entry name" value="EF_HAND_1"/>
    <property type="match status" value="2"/>
</dbReference>
<dbReference type="OrthoDB" id="431720at2759"/>
<dbReference type="Gene3D" id="1.20.120.350">
    <property type="entry name" value="Voltage-gated potassium channels. Chain C"/>
    <property type="match status" value="1"/>
</dbReference>
<dbReference type="AlphaFoldDB" id="A0A0L0D653"/>
<organism evidence="9 10">
    <name type="scientific">Thecamonas trahens ATCC 50062</name>
    <dbReference type="NCBI Taxonomy" id="461836"/>
    <lineage>
        <taxon>Eukaryota</taxon>
        <taxon>Apusozoa</taxon>
        <taxon>Apusomonadida</taxon>
        <taxon>Apusomonadidae</taxon>
        <taxon>Thecamonas</taxon>
    </lineage>
</organism>